<dbReference type="InterPro" id="IPR057978">
    <property type="entry name" value="TPR_DAAF5"/>
</dbReference>
<evidence type="ECO:0000259" key="2">
    <source>
        <dbReference type="Pfam" id="PF24573"/>
    </source>
</evidence>
<feature type="domain" description="Dynein axonemal assembly factor 5 HEAT-repeat" evidence="2">
    <location>
        <begin position="312"/>
        <end position="504"/>
    </location>
</feature>
<dbReference type="GO" id="GO:0003341">
    <property type="term" value="P:cilium movement"/>
    <property type="evidence" value="ECO:0007669"/>
    <property type="project" value="TreeGrafter"/>
</dbReference>
<dbReference type="Pfam" id="PF12755">
    <property type="entry name" value="Vac14_Fab1_bd"/>
    <property type="match status" value="1"/>
</dbReference>
<dbReference type="InterPro" id="IPR016024">
    <property type="entry name" value="ARM-type_fold"/>
</dbReference>
<dbReference type="InterPro" id="IPR052623">
    <property type="entry name" value="DAAF5"/>
</dbReference>
<evidence type="ECO:0000259" key="3">
    <source>
        <dbReference type="Pfam" id="PF25757"/>
    </source>
</evidence>
<feature type="repeat" description="HEAT" evidence="1">
    <location>
        <begin position="724"/>
        <end position="761"/>
    </location>
</feature>
<dbReference type="GO" id="GO:0036158">
    <property type="term" value="P:outer dynein arm assembly"/>
    <property type="evidence" value="ECO:0007669"/>
    <property type="project" value="TreeGrafter"/>
</dbReference>
<dbReference type="Pfam" id="PF24573">
    <property type="entry name" value="HEAT_DAAF5"/>
    <property type="match status" value="1"/>
</dbReference>
<sequence length="834" mass="94362">MSVQGDSGIDIAVLQKNINCLQSEDKRKRKSALLELRSHVFNQCKTYPQLLNEHDDIYKSIIRCFSDESEACRESAVNLLKDFLSENVNASFNLALLMPVLSARLGSDELVEPSEEVRQVLVELLHVVVKRLPKDISPFFNDIVVILKKTILDPFPKIKRESCECACSLATAIPENFHMQSESLIKPLVHILTHQQYRVRVSAINAIGTVVRFGNNKSIKEVAGPLAERLFDQAPQVRDAVTQTIGDWLINLPDRYSYFYVMIPLILTSLNDQSPEIQEKAWILWNKAGEQWVQENEEDIKDKLDFLDTQPQHYPLDLRRPNIGCRTLVKRNLHKIAPAVVRELEDWLVDVRIKSSQLLCILVLNAESDLHQYVEQFLIGMYRACNDEDLRVVNNIERASHLMGYFIPPTNYWALMHPIMDDSCHQGHIRVLASIMSGTESSKLLSFVTTIADFLQQPSICRSREAVYQTQLVKCCQSIMTVCGKDCVVVSQQIFNVLSTVLALTTSDDLQRTIQGTFSTLQNFEEVEHVYDLYKKFMRPLLLNVCSSPELWTVHCPERLIFQTLMLNSGPAISDNLDLLVPTLTTSLNPENQDAEMKLKLLTSVAIILQNADNTHCIDSNVMEPFLLSIMKGVIAPNLVWKAGRTAEALRTITVSCLLSILQTQGVKNEETTNYLVNTIVPIVLTLIEDSAKKSRLYSCRSLYNIISVAQKMNKIKADHVNKIYPVVLKRLDDVDDDVRSTALSVLKRLFKPLPDDYNIECSSAHIEALYSTLLIHLDDPSTQFGALVLDVLKELSVLKSEYLSEKLKSAKSSFRNQSACEELSSFISNTCAL</sequence>
<protein>
    <submittedName>
        <fullName evidence="4">Dynein assembly factor 5, axonemal</fullName>
    </submittedName>
</protein>
<dbReference type="GO" id="GO:0036159">
    <property type="term" value="P:inner dynein arm assembly"/>
    <property type="evidence" value="ECO:0007669"/>
    <property type="project" value="TreeGrafter"/>
</dbReference>
<name>A0AAE1LSQ1_9NEOP</name>
<accession>A0AAE1LSQ1</accession>
<dbReference type="SUPFAM" id="SSF48371">
    <property type="entry name" value="ARM repeat"/>
    <property type="match status" value="1"/>
</dbReference>
<dbReference type="PANTHER" id="PTHR16216">
    <property type="entry name" value="DYNEIN ASSEMBLY FACTOR 5, AXONEMAL"/>
    <property type="match status" value="1"/>
</dbReference>
<evidence type="ECO:0000313" key="4">
    <source>
        <dbReference type="EMBL" id="KAK3930335.1"/>
    </source>
</evidence>
<organism evidence="4 5">
    <name type="scientific">Frankliniella fusca</name>
    <dbReference type="NCBI Taxonomy" id="407009"/>
    <lineage>
        <taxon>Eukaryota</taxon>
        <taxon>Metazoa</taxon>
        <taxon>Ecdysozoa</taxon>
        <taxon>Arthropoda</taxon>
        <taxon>Hexapoda</taxon>
        <taxon>Insecta</taxon>
        <taxon>Pterygota</taxon>
        <taxon>Neoptera</taxon>
        <taxon>Paraneoptera</taxon>
        <taxon>Thysanoptera</taxon>
        <taxon>Terebrantia</taxon>
        <taxon>Thripoidea</taxon>
        <taxon>Thripidae</taxon>
        <taxon>Frankliniella</taxon>
    </lineage>
</organism>
<dbReference type="PANTHER" id="PTHR16216:SF2">
    <property type="entry name" value="DYNEIN AXONEMAL ASSEMBLY FACTOR 5"/>
    <property type="match status" value="1"/>
</dbReference>
<dbReference type="AlphaFoldDB" id="A0AAE1LSQ1"/>
<keyword evidence="5" id="KW-1185">Reference proteome</keyword>
<evidence type="ECO:0000256" key="1">
    <source>
        <dbReference type="PROSITE-ProRule" id="PRU00103"/>
    </source>
</evidence>
<comment type="caution">
    <text evidence="4">The sequence shown here is derived from an EMBL/GenBank/DDBJ whole genome shotgun (WGS) entry which is preliminary data.</text>
</comment>
<reference evidence="4" key="1">
    <citation type="submission" date="2021-07" db="EMBL/GenBank/DDBJ databases">
        <authorList>
            <person name="Catto M.A."/>
            <person name="Jacobson A."/>
            <person name="Kennedy G."/>
            <person name="Labadie P."/>
            <person name="Hunt B.G."/>
            <person name="Srinivasan R."/>
        </authorList>
    </citation>
    <scope>NUCLEOTIDE SEQUENCE</scope>
    <source>
        <strain evidence="4">PL_HMW_Pooled</strain>
        <tissue evidence="4">Head</tissue>
    </source>
</reference>
<feature type="domain" description="Dynein axonemal assembly factor 5 TPR repeats" evidence="3">
    <location>
        <begin position="20"/>
        <end position="303"/>
    </location>
</feature>
<dbReference type="Gene3D" id="1.25.10.10">
    <property type="entry name" value="Leucine-rich Repeat Variant"/>
    <property type="match status" value="4"/>
</dbReference>
<dbReference type="EMBL" id="JAHWGI010001411">
    <property type="protein sequence ID" value="KAK3930335.1"/>
    <property type="molecule type" value="Genomic_DNA"/>
</dbReference>
<gene>
    <name evidence="4" type="ORF">KUF71_005069</name>
</gene>
<dbReference type="Proteomes" id="UP001219518">
    <property type="component" value="Unassembled WGS sequence"/>
</dbReference>
<proteinExistence type="predicted"/>
<dbReference type="GO" id="GO:0045505">
    <property type="term" value="F:dynein intermediate chain binding"/>
    <property type="evidence" value="ECO:0007669"/>
    <property type="project" value="TreeGrafter"/>
</dbReference>
<dbReference type="InterPro" id="IPR056497">
    <property type="entry name" value="HEAT_DAAF5"/>
</dbReference>
<dbReference type="InterPro" id="IPR011989">
    <property type="entry name" value="ARM-like"/>
</dbReference>
<dbReference type="Pfam" id="PF25757">
    <property type="entry name" value="TPR_DNAAF5"/>
    <property type="match status" value="1"/>
</dbReference>
<dbReference type="GO" id="GO:0005737">
    <property type="term" value="C:cytoplasm"/>
    <property type="evidence" value="ECO:0007669"/>
    <property type="project" value="TreeGrafter"/>
</dbReference>
<reference evidence="4" key="2">
    <citation type="journal article" date="2023" name="BMC Genomics">
        <title>Pest status, molecular evolution, and epigenetic factors derived from the genome assembly of Frankliniella fusca, a thysanopteran phytovirus vector.</title>
        <authorList>
            <person name="Catto M.A."/>
            <person name="Labadie P.E."/>
            <person name="Jacobson A.L."/>
            <person name="Kennedy G.G."/>
            <person name="Srinivasan R."/>
            <person name="Hunt B.G."/>
        </authorList>
    </citation>
    <scope>NUCLEOTIDE SEQUENCE</scope>
    <source>
        <strain evidence="4">PL_HMW_Pooled</strain>
    </source>
</reference>
<evidence type="ECO:0000313" key="5">
    <source>
        <dbReference type="Proteomes" id="UP001219518"/>
    </source>
</evidence>
<dbReference type="PROSITE" id="PS50077">
    <property type="entry name" value="HEAT_REPEAT"/>
    <property type="match status" value="1"/>
</dbReference>
<dbReference type="InterPro" id="IPR021133">
    <property type="entry name" value="HEAT_type_2"/>
</dbReference>